<evidence type="ECO:0000256" key="4">
    <source>
        <dbReference type="ARBA" id="ARBA00046271"/>
    </source>
</evidence>
<comment type="subcellular location">
    <subcellularLocation>
        <location evidence="4">Peroxisome membrane</location>
    </subcellularLocation>
</comment>
<dbReference type="GO" id="GO:0005778">
    <property type="term" value="C:peroxisomal membrane"/>
    <property type="evidence" value="ECO:0007669"/>
    <property type="project" value="UniProtKB-SubCell"/>
</dbReference>
<keyword evidence="3" id="KW-0576">Peroxisome</keyword>
<evidence type="ECO:0000256" key="2">
    <source>
        <dbReference type="ARBA" id="ARBA00023136"/>
    </source>
</evidence>
<evidence type="ECO:0000256" key="1">
    <source>
        <dbReference type="ARBA" id="ARBA00022593"/>
    </source>
</evidence>
<evidence type="ECO:0000256" key="3">
    <source>
        <dbReference type="ARBA" id="ARBA00023140"/>
    </source>
</evidence>
<proteinExistence type="predicted"/>
<dbReference type="Pfam" id="PF05648">
    <property type="entry name" value="PEX11"/>
    <property type="match status" value="1"/>
</dbReference>
<dbReference type="OrthoDB" id="10005898at2759"/>
<dbReference type="EMBL" id="MCFA01000135">
    <property type="protein sequence ID" value="ORY04476.1"/>
    <property type="molecule type" value="Genomic_DNA"/>
</dbReference>
<evidence type="ECO:0000313" key="5">
    <source>
        <dbReference type="EMBL" id="ORY04476.1"/>
    </source>
</evidence>
<keyword evidence="2" id="KW-0472">Membrane</keyword>
<dbReference type="PANTHER" id="PTHR12652:SF25">
    <property type="entry name" value="MICROBODY (PEROXISOME) PROLIFERATION PROTEIN PEROXIN 11C (EUROFUNG)"/>
    <property type="match status" value="1"/>
</dbReference>
<protein>
    <recommendedName>
        <fullName evidence="7">Peroxisomal biogenesis factor 11</fullName>
    </recommendedName>
</protein>
<dbReference type="AlphaFoldDB" id="A0A1Y1Z2R2"/>
<dbReference type="InterPro" id="IPR008733">
    <property type="entry name" value="PEX11"/>
</dbReference>
<dbReference type="Proteomes" id="UP000193144">
    <property type="component" value="Unassembled WGS sequence"/>
</dbReference>
<accession>A0A1Y1Z2R2</accession>
<reference evidence="5 6" key="1">
    <citation type="submission" date="2016-07" db="EMBL/GenBank/DDBJ databases">
        <title>Pervasive Adenine N6-methylation of Active Genes in Fungi.</title>
        <authorList>
            <consortium name="DOE Joint Genome Institute"/>
            <person name="Mondo S.J."/>
            <person name="Dannebaum R.O."/>
            <person name="Kuo R.C."/>
            <person name="Labutti K."/>
            <person name="Haridas S."/>
            <person name="Kuo A."/>
            <person name="Salamov A."/>
            <person name="Ahrendt S.R."/>
            <person name="Lipzen A."/>
            <person name="Sullivan W."/>
            <person name="Andreopoulos W.B."/>
            <person name="Clum A."/>
            <person name="Lindquist E."/>
            <person name="Daum C."/>
            <person name="Ramamoorthy G.K."/>
            <person name="Gryganskyi A."/>
            <person name="Culley D."/>
            <person name="Magnuson J.K."/>
            <person name="James T.Y."/>
            <person name="O'Malley M.A."/>
            <person name="Stajich J.E."/>
            <person name="Spatafora J.W."/>
            <person name="Visel A."/>
            <person name="Grigoriev I.V."/>
        </authorList>
    </citation>
    <scope>NUCLEOTIDE SEQUENCE [LARGE SCALE GENOMIC DNA]</scope>
    <source>
        <strain evidence="5 6">CBS 115471</strain>
    </source>
</reference>
<evidence type="ECO:0000313" key="6">
    <source>
        <dbReference type="Proteomes" id="UP000193144"/>
    </source>
</evidence>
<dbReference type="GO" id="GO:0016559">
    <property type="term" value="P:peroxisome fission"/>
    <property type="evidence" value="ECO:0007669"/>
    <property type="project" value="InterPro"/>
</dbReference>
<name>A0A1Y1Z2R2_9PLEO</name>
<keyword evidence="6" id="KW-1185">Reference proteome</keyword>
<evidence type="ECO:0008006" key="7">
    <source>
        <dbReference type="Google" id="ProtNLM"/>
    </source>
</evidence>
<dbReference type="PANTHER" id="PTHR12652">
    <property type="entry name" value="PEROXISOMAL BIOGENESIS FACTOR 11"/>
    <property type="match status" value="1"/>
</dbReference>
<comment type="caution">
    <text evidence="5">The sequence shown here is derived from an EMBL/GenBank/DDBJ whole genome shotgun (WGS) entry which is preliminary data.</text>
</comment>
<gene>
    <name evidence="5" type="ORF">BCR34DRAFT_544460</name>
</gene>
<dbReference type="STRING" id="1231657.A0A1Y1Z2R2"/>
<organism evidence="5 6">
    <name type="scientific">Clohesyomyces aquaticus</name>
    <dbReference type="NCBI Taxonomy" id="1231657"/>
    <lineage>
        <taxon>Eukaryota</taxon>
        <taxon>Fungi</taxon>
        <taxon>Dikarya</taxon>
        <taxon>Ascomycota</taxon>
        <taxon>Pezizomycotina</taxon>
        <taxon>Dothideomycetes</taxon>
        <taxon>Pleosporomycetidae</taxon>
        <taxon>Pleosporales</taxon>
        <taxon>Lindgomycetaceae</taxon>
        <taxon>Clohesyomyces</taxon>
    </lineage>
</organism>
<sequence>MADETIEPGAPTAKEVDAKTDKITSKEVRIPGSAVSAVRQLDHVILRLNKLLASPGGLSSFLSTFNYSLYVLAYLQTQSPSLTLFARKLLSLLSRRPQIVKPGTTTLVSSGAVPPIAALAGMVSRARTTLRLFGLFPLYAWLRTLLAGRKADADPVLHRIALMQCMSYIAYQALENACVLADNGIVPPKLIALLNHGDSTTGRVYLWAYRAWLGGISCDFLRLAREAQLESRRRVVRQRMQEEGREIAGGQEEQDAQTDAKWWTDLMIATAWFPMAMHFSSTKGLPGWHVGYMGLCGLVAGSSRAQALWGATLHP</sequence>
<keyword evidence="1" id="KW-0962">Peroxisome biogenesis</keyword>